<dbReference type="EMBL" id="AECU01000025">
    <property type="protein sequence ID" value="EFQ08224.1"/>
    <property type="molecule type" value="Genomic_DNA"/>
</dbReference>
<protein>
    <submittedName>
        <fullName evidence="1">Uncharacterized protein</fullName>
    </submittedName>
</protein>
<proteinExistence type="predicted"/>
<dbReference type="Proteomes" id="UP000006028">
    <property type="component" value="Unassembled WGS sequence"/>
</dbReference>
<sequence length="42" mass="4801">MFQPLRLLCVENLSGQRPKTCYCQYTTGRAQFQHPKTRKGGG</sequence>
<name>E2ZFA4_9FIRM</name>
<comment type="caution">
    <text evidence="1">The sequence shown here is derived from an EMBL/GenBank/DDBJ whole genome shotgun (WGS) entry which is preliminary data.</text>
</comment>
<dbReference type="AlphaFoldDB" id="E2ZFA4"/>
<gene>
    <name evidence="1" type="ORF">HMPREF9436_00337</name>
</gene>
<organism evidence="1 2">
    <name type="scientific">Faecalibacterium cf. prausnitzii KLE1255</name>
    <dbReference type="NCBI Taxonomy" id="748224"/>
    <lineage>
        <taxon>Bacteria</taxon>
        <taxon>Bacillati</taxon>
        <taxon>Bacillota</taxon>
        <taxon>Clostridia</taxon>
        <taxon>Eubacteriales</taxon>
        <taxon>Oscillospiraceae</taxon>
        <taxon>Faecalibacterium</taxon>
    </lineage>
</organism>
<evidence type="ECO:0000313" key="2">
    <source>
        <dbReference type="Proteomes" id="UP000006028"/>
    </source>
</evidence>
<reference evidence="1 2" key="1">
    <citation type="submission" date="2010-08" db="EMBL/GenBank/DDBJ databases">
        <authorList>
            <person name="Weinstock G."/>
            <person name="Sodergren E."/>
            <person name="Clifton S."/>
            <person name="Fulton L."/>
            <person name="Fulton B."/>
            <person name="Courtney L."/>
            <person name="Fronick C."/>
            <person name="Harrison M."/>
            <person name="Strong C."/>
            <person name="Farmer C."/>
            <person name="Delahaunty K."/>
            <person name="Markovic C."/>
            <person name="Hall O."/>
            <person name="Minx P."/>
            <person name="Tomlinson C."/>
            <person name="Mitreva M."/>
            <person name="Hou S."/>
            <person name="Chen J."/>
            <person name="Wollam A."/>
            <person name="Pepin K.H."/>
            <person name="Johnson M."/>
            <person name="Bhonagiri V."/>
            <person name="Zhang X."/>
            <person name="Suruliraj S."/>
            <person name="Warren W."/>
            <person name="Chinwalla A."/>
            <person name="Mardis E.R."/>
            <person name="Wilson R.K."/>
        </authorList>
    </citation>
    <scope>NUCLEOTIDE SEQUENCE [LARGE SCALE GENOMIC DNA]</scope>
    <source>
        <strain evidence="1 2">KLE1255</strain>
    </source>
</reference>
<accession>E2ZFA4</accession>
<feature type="non-terminal residue" evidence="1">
    <location>
        <position position="42"/>
    </location>
</feature>
<evidence type="ECO:0000313" key="1">
    <source>
        <dbReference type="EMBL" id="EFQ08224.1"/>
    </source>
</evidence>
<dbReference type="STRING" id="748224.HMPREF9436_00337"/>
<dbReference type="HOGENOM" id="CLU_3281256_0_0_9"/>